<evidence type="ECO:0000256" key="5">
    <source>
        <dbReference type="ARBA" id="ARBA00022694"/>
    </source>
</evidence>
<dbReference type="Gene3D" id="3.40.50.300">
    <property type="entry name" value="P-loop containing nucleotide triphosphate hydrolases"/>
    <property type="match status" value="1"/>
</dbReference>
<gene>
    <name evidence="10 14" type="primary">miaA</name>
    <name evidence="14" type="ORF">IAD01_07290</name>
</gene>
<evidence type="ECO:0000256" key="6">
    <source>
        <dbReference type="ARBA" id="ARBA00022741"/>
    </source>
</evidence>
<dbReference type="PANTHER" id="PTHR11088">
    <property type="entry name" value="TRNA DIMETHYLALLYLTRANSFERASE"/>
    <property type="match status" value="1"/>
</dbReference>
<evidence type="ECO:0000256" key="4">
    <source>
        <dbReference type="ARBA" id="ARBA00022679"/>
    </source>
</evidence>
<evidence type="ECO:0000256" key="2">
    <source>
        <dbReference type="ARBA" id="ARBA00003213"/>
    </source>
</evidence>
<feature type="site" description="Interaction with substrate tRNA" evidence="10">
    <location>
        <position position="102"/>
    </location>
</feature>
<evidence type="ECO:0000256" key="13">
    <source>
        <dbReference type="RuleBase" id="RU003785"/>
    </source>
</evidence>
<comment type="catalytic activity">
    <reaction evidence="9 10 11">
        <text>adenosine(37) in tRNA + dimethylallyl diphosphate = N(6)-dimethylallyladenosine(37) in tRNA + diphosphate</text>
        <dbReference type="Rhea" id="RHEA:26482"/>
        <dbReference type="Rhea" id="RHEA-COMP:10162"/>
        <dbReference type="Rhea" id="RHEA-COMP:10375"/>
        <dbReference type="ChEBI" id="CHEBI:33019"/>
        <dbReference type="ChEBI" id="CHEBI:57623"/>
        <dbReference type="ChEBI" id="CHEBI:74411"/>
        <dbReference type="ChEBI" id="CHEBI:74415"/>
        <dbReference type="EC" id="2.5.1.75"/>
    </reaction>
</comment>
<evidence type="ECO:0000256" key="3">
    <source>
        <dbReference type="ARBA" id="ARBA00005842"/>
    </source>
</evidence>
<reference evidence="14" key="2">
    <citation type="journal article" date="2021" name="PeerJ">
        <title>Extensive microbial diversity within the chicken gut microbiome revealed by metagenomics and culture.</title>
        <authorList>
            <person name="Gilroy R."/>
            <person name="Ravi A."/>
            <person name="Getino M."/>
            <person name="Pursley I."/>
            <person name="Horton D.L."/>
            <person name="Alikhan N.F."/>
            <person name="Baker D."/>
            <person name="Gharbi K."/>
            <person name="Hall N."/>
            <person name="Watson M."/>
            <person name="Adriaenssens E.M."/>
            <person name="Foster-Nyarko E."/>
            <person name="Jarju S."/>
            <person name="Secka A."/>
            <person name="Antonio M."/>
            <person name="Oren A."/>
            <person name="Chaudhuri R.R."/>
            <person name="La Ragione R."/>
            <person name="Hildebrand F."/>
            <person name="Pallen M.J."/>
        </authorList>
    </citation>
    <scope>NUCLEOTIDE SEQUENCE</scope>
    <source>
        <strain evidence="14">CHK157-1446</strain>
    </source>
</reference>
<dbReference type="NCBIfam" id="TIGR00174">
    <property type="entry name" value="miaA"/>
    <property type="match status" value="1"/>
</dbReference>
<comment type="cofactor">
    <cofactor evidence="1 10">
        <name>Mg(2+)</name>
        <dbReference type="ChEBI" id="CHEBI:18420"/>
    </cofactor>
</comment>
<organism evidence="14 15">
    <name type="scientific">Candidatus Faeciplasma gallinarum</name>
    <dbReference type="NCBI Taxonomy" id="2840799"/>
    <lineage>
        <taxon>Bacteria</taxon>
        <taxon>Bacillati</taxon>
        <taxon>Bacillota</taxon>
        <taxon>Clostridia</taxon>
        <taxon>Eubacteriales</taxon>
        <taxon>Oscillospiraceae</taxon>
        <taxon>Oscillospiraceae incertae sedis</taxon>
        <taxon>Candidatus Faeciplasma</taxon>
    </lineage>
</organism>
<name>A0A9D1JIX6_9FIRM</name>
<proteinExistence type="inferred from homology"/>
<evidence type="ECO:0000256" key="7">
    <source>
        <dbReference type="ARBA" id="ARBA00022840"/>
    </source>
</evidence>
<dbReference type="InterPro" id="IPR039657">
    <property type="entry name" value="Dimethylallyltransferase"/>
</dbReference>
<dbReference type="InterPro" id="IPR018022">
    <property type="entry name" value="IPT"/>
</dbReference>
<dbReference type="GO" id="GO:0006400">
    <property type="term" value="P:tRNA modification"/>
    <property type="evidence" value="ECO:0007669"/>
    <property type="project" value="TreeGrafter"/>
</dbReference>
<evidence type="ECO:0000256" key="10">
    <source>
        <dbReference type="HAMAP-Rule" id="MF_00185"/>
    </source>
</evidence>
<reference evidence="14" key="1">
    <citation type="submission" date="2020-10" db="EMBL/GenBank/DDBJ databases">
        <authorList>
            <person name="Gilroy R."/>
        </authorList>
    </citation>
    <scope>NUCLEOTIDE SEQUENCE</scope>
    <source>
        <strain evidence="14">CHK157-1446</strain>
    </source>
</reference>
<feature type="binding site" evidence="10">
    <location>
        <begin position="11"/>
        <end position="18"/>
    </location>
    <ligand>
        <name>ATP</name>
        <dbReference type="ChEBI" id="CHEBI:30616"/>
    </ligand>
</feature>
<dbReference type="Pfam" id="PF01715">
    <property type="entry name" value="IPPT"/>
    <property type="match status" value="1"/>
</dbReference>
<comment type="function">
    <text evidence="2 10 12">Catalyzes the transfer of a dimethylallyl group onto the adenine at position 37 in tRNAs that read codons beginning with uridine, leading to the formation of N6-(dimethylallyl)adenosine (i(6)A).</text>
</comment>
<dbReference type="AlphaFoldDB" id="A0A9D1JIX6"/>
<evidence type="ECO:0000313" key="14">
    <source>
        <dbReference type="EMBL" id="HIS25185.1"/>
    </source>
</evidence>
<accession>A0A9D1JIX6</accession>
<dbReference type="EC" id="2.5.1.75" evidence="10"/>
<comment type="subunit">
    <text evidence="10">Monomer.</text>
</comment>
<comment type="caution">
    <text evidence="10">Lacks conserved residue(s) required for the propagation of feature annotation.</text>
</comment>
<sequence>MGKIPLIVVCGPTASGKTALGVSLAKIFGCEIVSADSMQIYKGMSIATAKPTDEEQDGVKHHLIDFVEPCACFSVADYVELARDAISDIYSRGLTPLLCGGTGLYISSLVDNVSFDDTCADVQLRKELSELAKEYGNEYLLDMLRRFDPEAAGRLHPNNLTRIIRAIEVYKISGVTISEAIRRSKSESPYNPCMIGINYSDRAKLYDRINARVDKMVKDGLVEEARHVLSKSDLGTSYQAIGYKELKKYFDGECSLEECIERLKMQTRRYAKRQLTWFRRDERIKWVYPDLIGSYDGVVSAAADIIRSSGIIK</sequence>
<keyword evidence="5 10" id="KW-0819">tRNA processing</keyword>
<dbReference type="SUPFAM" id="SSF52540">
    <property type="entry name" value="P-loop containing nucleoside triphosphate hydrolases"/>
    <property type="match status" value="2"/>
</dbReference>
<feature type="site" description="Interaction with substrate tRNA" evidence="10">
    <location>
        <position position="125"/>
    </location>
</feature>
<keyword evidence="4 10" id="KW-0808">Transferase</keyword>
<dbReference type="GO" id="GO:0005524">
    <property type="term" value="F:ATP binding"/>
    <property type="evidence" value="ECO:0007669"/>
    <property type="project" value="UniProtKB-UniRule"/>
</dbReference>
<evidence type="ECO:0000256" key="9">
    <source>
        <dbReference type="ARBA" id="ARBA00049563"/>
    </source>
</evidence>
<dbReference type="GO" id="GO:0052381">
    <property type="term" value="F:tRNA dimethylallyltransferase activity"/>
    <property type="evidence" value="ECO:0007669"/>
    <property type="project" value="UniProtKB-UniRule"/>
</dbReference>
<dbReference type="InterPro" id="IPR027417">
    <property type="entry name" value="P-loop_NTPase"/>
</dbReference>
<feature type="binding site" evidence="10">
    <location>
        <begin position="13"/>
        <end position="18"/>
    </location>
    <ligand>
        <name>substrate</name>
    </ligand>
</feature>
<dbReference type="Proteomes" id="UP000823982">
    <property type="component" value="Unassembled WGS sequence"/>
</dbReference>
<dbReference type="HAMAP" id="MF_00185">
    <property type="entry name" value="IPP_trans"/>
    <property type="match status" value="1"/>
</dbReference>
<comment type="similarity">
    <text evidence="3 10 13">Belongs to the IPP transferase family.</text>
</comment>
<evidence type="ECO:0000256" key="12">
    <source>
        <dbReference type="RuleBase" id="RU003784"/>
    </source>
</evidence>
<evidence type="ECO:0000256" key="11">
    <source>
        <dbReference type="RuleBase" id="RU003783"/>
    </source>
</evidence>
<dbReference type="PANTHER" id="PTHR11088:SF60">
    <property type="entry name" value="TRNA DIMETHYLALLYLTRANSFERASE"/>
    <property type="match status" value="1"/>
</dbReference>
<protein>
    <recommendedName>
        <fullName evidence="10">tRNA dimethylallyltransferase</fullName>
        <ecNumber evidence="10">2.5.1.75</ecNumber>
    </recommendedName>
    <alternativeName>
        <fullName evidence="10">Dimethylallyl diphosphate:tRNA dimethylallyltransferase</fullName>
        <shortName evidence="10">DMAPP:tRNA dimethylallyltransferase</shortName>
        <shortName evidence="10">DMATase</shortName>
    </alternativeName>
    <alternativeName>
        <fullName evidence="10">Isopentenyl-diphosphate:tRNA isopentenyltransferase</fullName>
        <shortName evidence="10">IPP transferase</shortName>
        <shortName evidence="10">IPPT</shortName>
        <shortName evidence="10">IPTase</shortName>
    </alternativeName>
</protein>
<comment type="caution">
    <text evidence="14">The sequence shown here is derived from an EMBL/GenBank/DDBJ whole genome shotgun (WGS) entry which is preliminary data.</text>
</comment>
<keyword evidence="6 10" id="KW-0547">Nucleotide-binding</keyword>
<evidence type="ECO:0000256" key="1">
    <source>
        <dbReference type="ARBA" id="ARBA00001946"/>
    </source>
</evidence>
<evidence type="ECO:0000256" key="8">
    <source>
        <dbReference type="ARBA" id="ARBA00022842"/>
    </source>
</evidence>
<keyword evidence="8 10" id="KW-0460">Magnesium</keyword>
<dbReference type="EMBL" id="DVIR01000066">
    <property type="protein sequence ID" value="HIS25185.1"/>
    <property type="molecule type" value="Genomic_DNA"/>
</dbReference>
<evidence type="ECO:0000313" key="15">
    <source>
        <dbReference type="Proteomes" id="UP000823982"/>
    </source>
</evidence>
<dbReference type="Gene3D" id="1.10.20.140">
    <property type="match status" value="1"/>
</dbReference>
<keyword evidence="7 10" id="KW-0067">ATP-binding</keyword>
<feature type="region of interest" description="Interaction with substrate tRNA" evidence="10">
    <location>
        <begin position="36"/>
        <end position="39"/>
    </location>
</feature>